<feature type="transmembrane region" description="Helical" evidence="7">
    <location>
        <begin position="277"/>
        <end position="298"/>
    </location>
</feature>
<keyword evidence="4 7" id="KW-0812">Transmembrane</keyword>
<feature type="transmembrane region" description="Helical" evidence="7">
    <location>
        <begin position="310"/>
        <end position="328"/>
    </location>
</feature>
<evidence type="ECO:0000256" key="6">
    <source>
        <dbReference type="ARBA" id="ARBA00023136"/>
    </source>
</evidence>
<feature type="transmembrane region" description="Helical" evidence="7">
    <location>
        <begin position="215"/>
        <end position="233"/>
    </location>
</feature>
<gene>
    <name evidence="8" type="primary">chrA_1</name>
    <name evidence="8" type="ORF">GCM10022394_18620</name>
</gene>
<protein>
    <submittedName>
        <fullName evidence="8">Chromate efflux transporter</fullName>
    </submittedName>
</protein>
<feature type="transmembrane region" description="Helical" evidence="7">
    <location>
        <begin position="360"/>
        <end position="375"/>
    </location>
</feature>
<dbReference type="EMBL" id="BAABCX010000002">
    <property type="protein sequence ID" value="GAA3539201.1"/>
    <property type="molecule type" value="Genomic_DNA"/>
</dbReference>
<comment type="subcellular location">
    <subcellularLocation>
        <location evidence="1">Cell membrane</location>
        <topology evidence="1">Multi-pass membrane protein</topology>
    </subcellularLocation>
</comment>
<comment type="caution">
    <text evidence="8">The sequence shown here is derived from an EMBL/GenBank/DDBJ whole genome shotgun (WGS) entry which is preliminary data.</text>
</comment>
<proteinExistence type="inferred from homology"/>
<accession>A0ABP6VTM0</accession>
<evidence type="ECO:0000256" key="2">
    <source>
        <dbReference type="ARBA" id="ARBA00005262"/>
    </source>
</evidence>
<dbReference type="Proteomes" id="UP001500795">
    <property type="component" value="Unassembled WGS sequence"/>
</dbReference>
<keyword evidence="6 7" id="KW-0472">Membrane</keyword>
<comment type="similarity">
    <text evidence="2">Belongs to the chromate ion transporter (CHR) (TC 2.A.51) family.</text>
</comment>
<feature type="transmembrane region" description="Helical" evidence="7">
    <location>
        <begin position="245"/>
        <end position="271"/>
    </location>
</feature>
<sequence length="376" mass="39354">MLQVFWQFFKLGWLSFGGPAAHIGYFQRHFVQKLGWIEQPSFAATLALCQFLPGPASSQLGFAIGYQRAGLSGALAAFIGFTLPSFLIMLGLALAGQNWASQPATLAIVTGLKLFALVVVADAVLTMAGQFCQKPLTLTIAVLTAALLWLLPGLGTQFIALLTAALIGALLLRKAGGDPGQPLALNWPFLLLFLGLLMVMPLLSLTGTATIFADFYQAGSLVFGGGHVVLPLLQELLADELSQEVFLTGYAAAQAMPGPMFTLASFLGAGLLPATPVLGALIATFGVFLPGFLLVLALQHSWQALAARPMMTGAVTGINASVVGLLLAALYQPVFVSSVTGAPALAAAALGLLALRTFRCPLLVLVPAFMLLGFWL</sequence>
<reference evidence="9" key="1">
    <citation type="journal article" date="2019" name="Int. J. Syst. Evol. Microbiol.">
        <title>The Global Catalogue of Microorganisms (GCM) 10K type strain sequencing project: providing services to taxonomists for standard genome sequencing and annotation.</title>
        <authorList>
            <consortium name="The Broad Institute Genomics Platform"/>
            <consortium name="The Broad Institute Genome Sequencing Center for Infectious Disease"/>
            <person name="Wu L."/>
            <person name="Ma J."/>
        </authorList>
    </citation>
    <scope>NUCLEOTIDE SEQUENCE [LARGE SCALE GENOMIC DNA]</scope>
    <source>
        <strain evidence="9">JCM 17110</strain>
    </source>
</reference>
<feature type="transmembrane region" description="Helical" evidence="7">
    <location>
        <begin position="74"/>
        <end position="94"/>
    </location>
</feature>
<dbReference type="NCBIfam" id="TIGR00937">
    <property type="entry name" value="2A51"/>
    <property type="match status" value="1"/>
</dbReference>
<organism evidence="8 9">
    <name type="scientific">Zobellella aerophila</name>
    <dbReference type="NCBI Taxonomy" id="870480"/>
    <lineage>
        <taxon>Bacteria</taxon>
        <taxon>Pseudomonadati</taxon>
        <taxon>Pseudomonadota</taxon>
        <taxon>Gammaproteobacteria</taxon>
        <taxon>Aeromonadales</taxon>
        <taxon>Aeromonadaceae</taxon>
        <taxon>Zobellella</taxon>
    </lineage>
</organism>
<evidence type="ECO:0000256" key="5">
    <source>
        <dbReference type="ARBA" id="ARBA00022989"/>
    </source>
</evidence>
<dbReference type="PANTHER" id="PTHR33567">
    <property type="entry name" value="CHROMATE ION TRANSPORTER (EUROFUNG)"/>
    <property type="match status" value="1"/>
</dbReference>
<dbReference type="RefSeq" id="WP_344957227.1">
    <property type="nucleotide sequence ID" value="NZ_BAABCX010000002.1"/>
</dbReference>
<dbReference type="InterPro" id="IPR003370">
    <property type="entry name" value="Chromate_transpt"/>
</dbReference>
<dbReference type="PANTHER" id="PTHR33567:SF3">
    <property type="entry name" value="CHROMATE ION TRANSPORTER (EUROFUNG)"/>
    <property type="match status" value="1"/>
</dbReference>
<evidence type="ECO:0000256" key="1">
    <source>
        <dbReference type="ARBA" id="ARBA00004651"/>
    </source>
</evidence>
<evidence type="ECO:0000256" key="7">
    <source>
        <dbReference type="SAM" id="Phobius"/>
    </source>
</evidence>
<keyword evidence="3" id="KW-1003">Cell membrane</keyword>
<keyword evidence="9" id="KW-1185">Reference proteome</keyword>
<feature type="transmembrane region" description="Helical" evidence="7">
    <location>
        <begin position="157"/>
        <end position="172"/>
    </location>
</feature>
<feature type="transmembrane region" description="Helical" evidence="7">
    <location>
        <begin position="106"/>
        <end position="128"/>
    </location>
</feature>
<evidence type="ECO:0000313" key="8">
    <source>
        <dbReference type="EMBL" id="GAA3539201.1"/>
    </source>
</evidence>
<keyword evidence="5 7" id="KW-1133">Transmembrane helix</keyword>
<feature type="transmembrane region" description="Helical" evidence="7">
    <location>
        <begin position="184"/>
        <end position="203"/>
    </location>
</feature>
<dbReference type="Pfam" id="PF02417">
    <property type="entry name" value="Chromate_transp"/>
    <property type="match status" value="2"/>
</dbReference>
<evidence type="ECO:0000256" key="4">
    <source>
        <dbReference type="ARBA" id="ARBA00022692"/>
    </source>
</evidence>
<name>A0ABP6VTM0_9GAMM</name>
<dbReference type="InterPro" id="IPR014047">
    <property type="entry name" value="Chr_Tranpt_l_chain"/>
</dbReference>
<evidence type="ECO:0000256" key="3">
    <source>
        <dbReference type="ARBA" id="ARBA00022475"/>
    </source>
</evidence>
<dbReference type="PIRSF" id="PIRSF004810">
    <property type="entry name" value="ChrA"/>
    <property type="match status" value="1"/>
</dbReference>
<evidence type="ECO:0000313" key="9">
    <source>
        <dbReference type="Proteomes" id="UP001500795"/>
    </source>
</evidence>